<name>A0ABU5C7K4_9BACI</name>
<dbReference type="PROSITE" id="PS01039">
    <property type="entry name" value="SBP_BACTERIAL_3"/>
    <property type="match status" value="1"/>
</dbReference>
<keyword evidence="5" id="KW-0449">Lipoprotein</keyword>
<dbReference type="PANTHER" id="PTHR35936:SF17">
    <property type="entry name" value="ARGININE-BINDING EXTRACELLULAR PROTEIN ARTP"/>
    <property type="match status" value="1"/>
</dbReference>
<comment type="caution">
    <text evidence="10">The sequence shown here is derived from an EMBL/GenBank/DDBJ whole genome shotgun (WGS) entry which is preliminary data.</text>
</comment>
<evidence type="ECO:0000313" key="11">
    <source>
        <dbReference type="Proteomes" id="UP001281447"/>
    </source>
</evidence>
<dbReference type="SUPFAM" id="SSF53850">
    <property type="entry name" value="Periplasmic binding protein-like II"/>
    <property type="match status" value="1"/>
</dbReference>
<sequence>MKKWSIGILIILLTGMLAACGNSKQAEGKDKKILELATSADFPPFESHDKSGDIVGFDIDLASYIAKQLGYELKVKDMKFDGLIGALQANRVDMVMAGMSATEKRRNNVDFSKEYNRSGEMFIFKKGKQFRDLEGLKGKTIGVQLGTIQAEGADKLAEKYGFTVKKLDSANIIAEELASNRIDVGYLDKTVAKGFVKKQDLNGFDDPTTSSPGMGIAFPKGSGLTKKVDKVIEKMESNGELDKLKNKWLADYQE</sequence>
<feature type="domain" description="Ionotropic glutamate receptor C-terminal" evidence="9">
    <location>
        <begin position="33"/>
        <end position="251"/>
    </location>
</feature>
<evidence type="ECO:0000256" key="7">
    <source>
        <dbReference type="SAM" id="SignalP"/>
    </source>
</evidence>
<evidence type="ECO:0000256" key="4">
    <source>
        <dbReference type="ARBA" id="ARBA00023139"/>
    </source>
</evidence>
<evidence type="ECO:0000256" key="3">
    <source>
        <dbReference type="ARBA" id="ARBA00022729"/>
    </source>
</evidence>
<keyword evidence="11" id="KW-1185">Reference proteome</keyword>
<proteinExistence type="inferred from homology"/>
<accession>A0ABU5C7K4</accession>
<comment type="similarity">
    <text evidence="2 6">Belongs to the bacterial solute-binding protein 3 family.</text>
</comment>
<feature type="signal peptide" evidence="7">
    <location>
        <begin position="1"/>
        <end position="19"/>
    </location>
</feature>
<dbReference type="EMBL" id="JAWDIP010000003">
    <property type="protein sequence ID" value="MDY0395315.1"/>
    <property type="molecule type" value="Genomic_DNA"/>
</dbReference>
<evidence type="ECO:0000256" key="5">
    <source>
        <dbReference type="ARBA" id="ARBA00023288"/>
    </source>
</evidence>
<dbReference type="InterPro" id="IPR001320">
    <property type="entry name" value="Iontro_rcpt_C"/>
</dbReference>
<dbReference type="PANTHER" id="PTHR35936">
    <property type="entry name" value="MEMBRANE-BOUND LYTIC MUREIN TRANSGLYCOSYLASE F"/>
    <property type="match status" value="1"/>
</dbReference>
<protein>
    <submittedName>
        <fullName evidence="10">Transporter substrate-binding domain-containing protein</fullName>
    </submittedName>
</protein>
<keyword evidence="3 7" id="KW-0732">Signal</keyword>
<keyword evidence="4" id="KW-0564">Palmitate</keyword>
<dbReference type="InterPro" id="IPR001638">
    <property type="entry name" value="Solute-binding_3/MltF_N"/>
</dbReference>
<evidence type="ECO:0000256" key="6">
    <source>
        <dbReference type="RuleBase" id="RU003744"/>
    </source>
</evidence>
<gene>
    <name evidence="10" type="ORF">RWE15_13865</name>
</gene>
<evidence type="ECO:0000256" key="1">
    <source>
        <dbReference type="ARBA" id="ARBA00004196"/>
    </source>
</evidence>
<dbReference type="RefSeq" id="WP_390356226.1">
    <property type="nucleotide sequence ID" value="NZ_JBHUIZ010000012.1"/>
</dbReference>
<evidence type="ECO:0000259" key="8">
    <source>
        <dbReference type="SMART" id="SM00062"/>
    </source>
</evidence>
<dbReference type="Pfam" id="PF00497">
    <property type="entry name" value="SBP_bac_3"/>
    <property type="match status" value="1"/>
</dbReference>
<dbReference type="Proteomes" id="UP001281447">
    <property type="component" value="Unassembled WGS sequence"/>
</dbReference>
<dbReference type="SMART" id="SM00062">
    <property type="entry name" value="PBPb"/>
    <property type="match status" value="1"/>
</dbReference>
<comment type="subcellular location">
    <subcellularLocation>
        <location evidence="1">Cell envelope</location>
    </subcellularLocation>
</comment>
<feature type="chain" id="PRO_5046826282" evidence="7">
    <location>
        <begin position="20"/>
        <end position="254"/>
    </location>
</feature>
<organism evidence="10 11">
    <name type="scientific">Tigheibacillus halophilus</name>
    <dbReference type="NCBI Taxonomy" id="361280"/>
    <lineage>
        <taxon>Bacteria</taxon>
        <taxon>Bacillati</taxon>
        <taxon>Bacillota</taxon>
        <taxon>Bacilli</taxon>
        <taxon>Bacillales</taxon>
        <taxon>Bacillaceae</taxon>
        <taxon>Tigheibacillus</taxon>
    </lineage>
</organism>
<evidence type="ECO:0000256" key="2">
    <source>
        <dbReference type="ARBA" id="ARBA00010333"/>
    </source>
</evidence>
<dbReference type="PROSITE" id="PS51257">
    <property type="entry name" value="PROKAR_LIPOPROTEIN"/>
    <property type="match status" value="1"/>
</dbReference>
<evidence type="ECO:0000259" key="9">
    <source>
        <dbReference type="SMART" id="SM00079"/>
    </source>
</evidence>
<evidence type="ECO:0000313" key="10">
    <source>
        <dbReference type="EMBL" id="MDY0395315.1"/>
    </source>
</evidence>
<dbReference type="Gene3D" id="3.40.190.10">
    <property type="entry name" value="Periplasmic binding protein-like II"/>
    <property type="match status" value="2"/>
</dbReference>
<dbReference type="SMART" id="SM00079">
    <property type="entry name" value="PBPe"/>
    <property type="match status" value="1"/>
</dbReference>
<dbReference type="InterPro" id="IPR018313">
    <property type="entry name" value="SBP_3_CS"/>
</dbReference>
<feature type="domain" description="Solute-binding protein family 3/N-terminal" evidence="8">
    <location>
        <begin position="33"/>
        <end position="251"/>
    </location>
</feature>
<reference evidence="10 11" key="1">
    <citation type="submission" date="2023-10" db="EMBL/GenBank/DDBJ databases">
        <title>Virgibacillus halophilus 5B73C genome.</title>
        <authorList>
            <person name="Miliotis G."/>
            <person name="Sengupta P."/>
            <person name="Hameed A."/>
            <person name="Chuvochina M."/>
            <person name="Mcdonagh F."/>
            <person name="Simpson A.C."/>
            <person name="Singh N.K."/>
            <person name="Rekha P.D."/>
            <person name="Raman K."/>
            <person name="Hugenholtz P."/>
            <person name="Venkateswaran K."/>
        </authorList>
    </citation>
    <scope>NUCLEOTIDE SEQUENCE [LARGE SCALE GENOMIC DNA]</scope>
    <source>
        <strain evidence="10 11">5B73C</strain>
    </source>
</reference>